<keyword evidence="8 10" id="KW-0067">ATP-binding</keyword>
<dbReference type="NCBIfam" id="TIGR00348">
    <property type="entry name" value="hsdR"/>
    <property type="match status" value="1"/>
</dbReference>
<dbReference type="Pfam" id="PF18766">
    <property type="entry name" value="SWI2_SNF2"/>
    <property type="match status" value="1"/>
</dbReference>
<dbReference type="CDD" id="cd18030">
    <property type="entry name" value="DEXHc_RE_I_HsdR"/>
    <property type="match status" value="1"/>
</dbReference>
<dbReference type="KEGG" id="paa:Paes_0311"/>
<evidence type="ECO:0000256" key="6">
    <source>
        <dbReference type="ARBA" id="ARBA00022759"/>
    </source>
</evidence>
<reference evidence="13" key="1">
    <citation type="submission" date="2008-06" db="EMBL/GenBank/DDBJ databases">
        <title>Complete sequence of chromosome of Prosthecochloris aestuarii DSM 271.</title>
        <authorList>
            <consortium name="US DOE Joint Genome Institute"/>
            <person name="Lucas S."/>
            <person name="Copeland A."/>
            <person name="Lapidus A."/>
            <person name="Glavina del Rio T."/>
            <person name="Dalin E."/>
            <person name="Tice H."/>
            <person name="Bruce D."/>
            <person name="Goodwin L."/>
            <person name="Pitluck S."/>
            <person name="Schmutz J."/>
            <person name="Larimer F."/>
            <person name="Land M."/>
            <person name="Hauser L."/>
            <person name="Kyrpides N."/>
            <person name="Anderson I."/>
            <person name="Liu Z."/>
            <person name="Li T."/>
            <person name="Zhao F."/>
            <person name="Overmann J."/>
            <person name="Bryant D.A."/>
            <person name="Richardson P."/>
        </authorList>
    </citation>
    <scope>NUCLEOTIDE SEQUENCE [LARGE SCALE GENOMIC DNA]</scope>
    <source>
        <strain evidence="13">DSM 271</strain>
    </source>
</reference>
<keyword evidence="4 10" id="KW-0547">Nucleotide-binding</keyword>
<evidence type="ECO:0000256" key="7">
    <source>
        <dbReference type="ARBA" id="ARBA00022801"/>
    </source>
</evidence>
<keyword evidence="7 10" id="KW-0378">Hydrolase</keyword>
<dbReference type="Proteomes" id="UP000002725">
    <property type="component" value="Chromosome"/>
</dbReference>
<evidence type="ECO:0000256" key="3">
    <source>
        <dbReference type="ARBA" id="ARBA00022722"/>
    </source>
</evidence>
<keyword evidence="14" id="KW-1185">Reference proteome</keyword>
<dbReference type="RefSeq" id="WP_012504905.1">
    <property type="nucleotide sequence ID" value="NC_011059.1"/>
</dbReference>
<feature type="region of interest" description="Disordered" evidence="11">
    <location>
        <begin position="254"/>
        <end position="301"/>
    </location>
</feature>
<proteinExistence type="inferred from homology"/>
<dbReference type="SMART" id="SM01321">
    <property type="entry name" value="Y1_Tnp"/>
    <property type="match status" value="1"/>
</dbReference>
<dbReference type="InterPro" id="IPR007409">
    <property type="entry name" value="Restrct_endonuc_type1_HsdR_N"/>
</dbReference>
<keyword evidence="5 10" id="KW-0680">Restriction system</keyword>
<dbReference type="Pfam" id="PF22679">
    <property type="entry name" value="T1R_D3-like"/>
    <property type="match status" value="1"/>
</dbReference>
<dbReference type="CDD" id="cd18800">
    <property type="entry name" value="SF2_C_EcoR124I-like"/>
    <property type="match status" value="1"/>
</dbReference>
<dbReference type="Pfam" id="PF04313">
    <property type="entry name" value="HSDR_N"/>
    <property type="match status" value="1"/>
</dbReference>
<dbReference type="EMBL" id="CP001108">
    <property type="protein sequence ID" value="ACF45368.1"/>
    <property type="molecule type" value="Genomic_DNA"/>
</dbReference>
<dbReference type="eggNOG" id="COG0610">
    <property type="taxonomic scope" value="Bacteria"/>
</dbReference>
<comment type="catalytic activity">
    <reaction evidence="1 10">
        <text>Endonucleolytic cleavage of DNA to give random double-stranded fragments with terminal 5'-phosphates, ATP is simultaneously hydrolyzed.</text>
        <dbReference type="EC" id="3.1.21.3"/>
    </reaction>
</comment>
<dbReference type="SMART" id="SM00487">
    <property type="entry name" value="DEXDc"/>
    <property type="match status" value="1"/>
</dbReference>
<keyword evidence="3" id="KW-0540">Nuclease</keyword>
<evidence type="ECO:0000256" key="4">
    <source>
        <dbReference type="ARBA" id="ARBA00022741"/>
    </source>
</evidence>
<dbReference type="Gene3D" id="3.40.50.300">
    <property type="entry name" value="P-loop containing nucleotide triphosphate hydrolases"/>
    <property type="match status" value="2"/>
</dbReference>
<evidence type="ECO:0000256" key="9">
    <source>
        <dbReference type="ARBA" id="ARBA00023125"/>
    </source>
</evidence>
<dbReference type="GO" id="GO:0009307">
    <property type="term" value="P:DNA restriction-modification system"/>
    <property type="evidence" value="ECO:0007669"/>
    <property type="project" value="UniProtKB-KW"/>
</dbReference>
<dbReference type="Gene3D" id="3.30.70.1290">
    <property type="entry name" value="Transposase IS200-like"/>
    <property type="match status" value="1"/>
</dbReference>
<dbReference type="InterPro" id="IPR036515">
    <property type="entry name" value="Transposase_17_sf"/>
</dbReference>
<dbReference type="GO" id="GO:0003677">
    <property type="term" value="F:DNA binding"/>
    <property type="evidence" value="ECO:0007669"/>
    <property type="project" value="UniProtKB-KW"/>
</dbReference>
<comment type="subunit">
    <text evidence="10">The type I restriction/modification system is composed of three polypeptides R, M and S.</text>
</comment>
<evidence type="ECO:0000313" key="13">
    <source>
        <dbReference type="EMBL" id="ACF45368.1"/>
    </source>
</evidence>
<evidence type="ECO:0000256" key="2">
    <source>
        <dbReference type="ARBA" id="ARBA00008598"/>
    </source>
</evidence>
<evidence type="ECO:0000256" key="5">
    <source>
        <dbReference type="ARBA" id="ARBA00022747"/>
    </source>
</evidence>
<evidence type="ECO:0000259" key="12">
    <source>
        <dbReference type="PROSITE" id="PS51192"/>
    </source>
</evidence>
<dbReference type="PROSITE" id="PS51192">
    <property type="entry name" value="HELICASE_ATP_BIND_1"/>
    <property type="match status" value="1"/>
</dbReference>
<organism evidence="13 14">
    <name type="scientific">Prosthecochloris aestuarii (strain DSM 271 / SK 413)</name>
    <dbReference type="NCBI Taxonomy" id="290512"/>
    <lineage>
        <taxon>Bacteria</taxon>
        <taxon>Pseudomonadati</taxon>
        <taxon>Chlorobiota</taxon>
        <taxon>Chlorobiia</taxon>
        <taxon>Chlorobiales</taxon>
        <taxon>Chlorobiaceae</taxon>
        <taxon>Prosthecochloris</taxon>
    </lineage>
</organism>
<evidence type="ECO:0000256" key="8">
    <source>
        <dbReference type="ARBA" id="ARBA00022840"/>
    </source>
</evidence>
<feature type="domain" description="Helicase ATP-binding" evidence="12">
    <location>
        <begin position="633"/>
        <end position="793"/>
    </location>
</feature>
<dbReference type="SUPFAM" id="SSF52540">
    <property type="entry name" value="P-loop containing nucleoside triphosphate hydrolases"/>
    <property type="match status" value="1"/>
</dbReference>
<dbReference type="SUPFAM" id="SSF143422">
    <property type="entry name" value="Transposase IS200-like"/>
    <property type="match status" value="1"/>
</dbReference>
<dbReference type="eggNOG" id="COG1943">
    <property type="taxonomic scope" value="Bacteria"/>
</dbReference>
<dbReference type="InterPro" id="IPR027417">
    <property type="entry name" value="P-loop_NTPase"/>
</dbReference>
<dbReference type="REBASE" id="18517">
    <property type="entry name" value="PaeDORF306P"/>
</dbReference>
<comment type="function">
    <text evidence="10">Subunit R is required for both nuclease and ATPase activities, but not for modification.</text>
</comment>
<comment type="similarity">
    <text evidence="2 10">Belongs to the HsdR family.</text>
</comment>
<feature type="compositionally biased region" description="Low complexity" evidence="11">
    <location>
        <begin position="262"/>
        <end position="278"/>
    </location>
</feature>
<keyword evidence="6" id="KW-0255">Endonuclease</keyword>
<dbReference type="STRING" id="290512.Paes_0311"/>
<sequence length="1372" mass="156230">MPTPSEHKTVQSRILAYAEAIGWTVVFREEAEKRRAGFPTRHYIPTGTVTEGFPTRHYIQCGKQENGGQECPPSVKSLSLFFDDLLDAKVREFNPCYAEAEGALLGQFRHLHADIYGNREFVEHLRNRGKFFDHEEKRERDLILIDYENPERNVYEVTEEWAYHNGQYGTREDIVFLVNGIPVLMIECKNATRDEAIALGIDQIRRYHRETPELFVPQQLFTVTDAIGFSYGATWNTVRRNIFEWRTEGGLSSPPLHSDVNEGLSSPPLHSELESGSENSPLHVKRKEGGNGGLENPPSFLDPEREIGMTLRRLPHWQQGDVWVFVTWRLADSLPQSKLEEWKEEREIWLSKHPEPWDEKTEEEYHERFSRQIDDWLDQGRGSCLLKDPENAQIVADALRHFDGERYQLASFVVMPNHVHVLFCPSGTHSLAGILKSWKGFSAREINKRSGKTGSFWQEEYWDRLIRSEKHFFRVAKYIRENPIKGGGFSNPPLHSYFERGLENPPLHSDVNAGLSNLPFYYECELLFGKNGGQECPHSVEDNGGFENPPSFQEKARLEALPLQSKEVQENGGQECPPSFPGRLEAKVKTFCAIPQVLAFLKEYIVFAEKDEELNKYILRQHQTGAVDASVNRALDPVRSRGLVWHTQGSGKTFTMIKAAERLFRAPEADKPTILLMIDRNELEDQMLKNISALGLGNLEHAGSIKRLNKLLRDDYRGIIVTMIHKFRDMPGNINTRSNIYVLIDEAHRTTGGDLGNYLMAGLPNATFIGFTGTPVDKTVYGKGTFKTFGCEDDKGYLHKYSIADSIEDGTTLPLYYQLAPNDMLVPHETLDKEFLSLVEAEGVADIEELNKILDRAVNLKNFLKGRERIKKVAQFVAGHYLANVEPLGYKAFLVGVDREACAHYKQALDQFLPSDYSRVVYTGNNNDSVLLKKFHLDQKQERQIRKSFGKLAEQPKILIVTEKLLTGFDAPLLYAMYLDKPMRDHTLLQAIARVNRPYENEAQEMVKPHGFVLDFVGIFDKLEKALAFDSKEINAIVKDISLLKALFKSKMEAIGGRTFQSAIGLQTANRGNGHWISNEDSECNGGLESHEDKCNGGLESPPSFTFNDRDVDNLIEHFRDPERRKAFFREYKEIEMLYEIISPDAFLRPFIDNYAMLSAIYNVVSKAYTKRIQVDRDFQRKTSMLVQQRVGSYGVGELQGVVKIDANAIDIINAQAGGGVTKVINLIKSIEKIAEEQSDDPFLIAMAERAQAVQERFENRQTTTAEALGKLIQEVEANEARKKEQAEKGFDGLTYFVYRTLLDEDINNPEEVSRKIKAVFLEYPNWQKSGAAMRELRKKITFALFTQSDDLDRVTGIVDALFSLLERANGI</sequence>
<name>B4S4C0_PROA2</name>
<evidence type="ECO:0000256" key="10">
    <source>
        <dbReference type="RuleBase" id="RU364115"/>
    </source>
</evidence>
<dbReference type="Gene3D" id="3.90.1570.50">
    <property type="match status" value="1"/>
</dbReference>
<dbReference type="Pfam" id="PF01797">
    <property type="entry name" value="Y1_Tnp"/>
    <property type="match status" value="1"/>
</dbReference>
<dbReference type="InterPro" id="IPR055180">
    <property type="entry name" value="HsdR_RecA-like_helicase_dom_2"/>
</dbReference>
<dbReference type="EC" id="3.1.21.3" evidence="10"/>
<dbReference type="GO" id="GO:0006313">
    <property type="term" value="P:DNA transposition"/>
    <property type="evidence" value="ECO:0007669"/>
    <property type="project" value="InterPro"/>
</dbReference>
<evidence type="ECO:0000256" key="1">
    <source>
        <dbReference type="ARBA" id="ARBA00000851"/>
    </source>
</evidence>
<dbReference type="InterPro" id="IPR051268">
    <property type="entry name" value="Type-I_R_enzyme_R_subunit"/>
</dbReference>
<dbReference type="CDD" id="cd22332">
    <property type="entry name" value="HsdR_N"/>
    <property type="match status" value="1"/>
</dbReference>
<dbReference type="PANTHER" id="PTHR30195:SF15">
    <property type="entry name" value="TYPE I RESTRICTION ENZYME HINDI ENDONUCLEASE SUBUNIT"/>
    <property type="match status" value="1"/>
</dbReference>
<dbReference type="InterPro" id="IPR040980">
    <property type="entry name" value="SWI2_SNF2"/>
</dbReference>
<gene>
    <name evidence="13" type="ordered locus">Paes_0311</name>
</gene>
<dbReference type="GO" id="GO:0004803">
    <property type="term" value="F:transposase activity"/>
    <property type="evidence" value="ECO:0007669"/>
    <property type="project" value="InterPro"/>
</dbReference>
<dbReference type="InterPro" id="IPR004473">
    <property type="entry name" value="Restrct_endonuc_typeI_HsdR"/>
</dbReference>
<dbReference type="GO" id="GO:0005524">
    <property type="term" value="F:ATP binding"/>
    <property type="evidence" value="ECO:0007669"/>
    <property type="project" value="UniProtKB-KW"/>
</dbReference>
<protein>
    <recommendedName>
        <fullName evidence="10">Type I restriction enzyme endonuclease subunit</fullName>
        <shortName evidence="10">R protein</shortName>
        <ecNumber evidence="10">3.1.21.3</ecNumber>
    </recommendedName>
</protein>
<dbReference type="PANTHER" id="PTHR30195">
    <property type="entry name" value="TYPE I SITE-SPECIFIC DEOXYRIBONUCLEASE PROTEIN SUBUNIT M AND R"/>
    <property type="match status" value="1"/>
</dbReference>
<dbReference type="InterPro" id="IPR014001">
    <property type="entry name" value="Helicase_ATP-bd"/>
</dbReference>
<keyword evidence="9 10" id="KW-0238">DNA-binding</keyword>
<dbReference type="HOGENOM" id="CLU_005762_0_0_10"/>
<evidence type="ECO:0000256" key="11">
    <source>
        <dbReference type="SAM" id="MobiDB-lite"/>
    </source>
</evidence>
<accession>B4S4C0</accession>
<evidence type="ECO:0000313" key="14">
    <source>
        <dbReference type="Proteomes" id="UP000002725"/>
    </source>
</evidence>
<dbReference type="InterPro" id="IPR002686">
    <property type="entry name" value="Transposase_17"/>
</dbReference>
<dbReference type="GO" id="GO:0009035">
    <property type="term" value="F:type I site-specific deoxyribonuclease activity"/>
    <property type="evidence" value="ECO:0007669"/>
    <property type="project" value="UniProtKB-EC"/>
</dbReference>